<dbReference type="eggNOG" id="ENOG502R6AU">
    <property type="taxonomic scope" value="Eukaryota"/>
</dbReference>
<evidence type="ECO:0000313" key="11">
    <source>
        <dbReference type="EMBL" id="EED87635.1"/>
    </source>
</evidence>
<evidence type="ECO:0000256" key="6">
    <source>
        <dbReference type="ARBA" id="ARBA00023010"/>
    </source>
</evidence>
<keyword evidence="7 9" id="KW-0472">Membrane</keyword>
<dbReference type="KEGG" id="tps:THAPSDRAFT_25725"/>
<dbReference type="GO" id="GO:0009977">
    <property type="term" value="F:proton motive force dependent protein transmembrane transporter activity"/>
    <property type="evidence" value="ECO:0000318"/>
    <property type="project" value="GO_Central"/>
</dbReference>
<evidence type="ECO:0000256" key="8">
    <source>
        <dbReference type="SAM" id="MobiDB-lite"/>
    </source>
</evidence>
<dbReference type="GO" id="GO:0065002">
    <property type="term" value="P:intracellular protein transmembrane transport"/>
    <property type="evidence" value="ECO:0000318"/>
    <property type="project" value="GO_Central"/>
</dbReference>
<feature type="compositionally biased region" description="Polar residues" evidence="8">
    <location>
        <begin position="30"/>
        <end position="61"/>
    </location>
</feature>
<dbReference type="RefSeq" id="XP_002294855.1">
    <property type="nucleotide sequence ID" value="XM_002294819.1"/>
</dbReference>
<evidence type="ECO:0000256" key="4">
    <source>
        <dbReference type="ARBA" id="ARBA00022927"/>
    </source>
</evidence>
<gene>
    <name evidence="11" type="ORF">THAPSDRAFT_25725</name>
</gene>
<dbReference type="GO" id="GO:0043953">
    <property type="term" value="P:protein transport by the Tat complex"/>
    <property type="evidence" value="ECO:0000318"/>
    <property type="project" value="GO_Central"/>
</dbReference>
<dbReference type="PANTHER" id="PTHR33162:SF1">
    <property type="entry name" value="SEC-INDEPENDENT PROTEIN TRANSLOCASE PROTEIN TATA, CHLOROPLASTIC"/>
    <property type="match status" value="1"/>
</dbReference>
<dbReference type="Pfam" id="PF02416">
    <property type="entry name" value="TatA_B_E"/>
    <property type="match status" value="1"/>
</dbReference>
<keyword evidence="12" id="KW-1185">Reference proteome</keyword>
<dbReference type="HOGENOM" id="CLU_1614168_0_0_1"/>
<feature type="compositionally biased region" description="Basic residues" evidence="8">
    <location>
        <begin position="65"/>
        <end position="77"/>
    </location>
</feature>
<keyword evidence="6" id="KW-0811">Translocation</keyword>
<keyword evidence="5 9" id="KW-1133">Transmembrane helix</keyword>
<feature type="region of interest" description="Disordered" evidence="8">
    <location>
        <begin position="30"/>
        <end position="77"/>
    </location>
</feature>
<evidence type="ECO:0000256" key="5">
    <source>
        <dbReference type="ARBA" id="ARBA00022989"/>
    </source>
</evidence>
<dbReference type="GeneID" id="7443871"/>
<feature type="signal peptide" evidence="10">
    <location>
        <begin position="1"/>
        <end position="24"/>
    </location>
</feature>
<reference evidence="11 12" key="1">
    <citation type="journal article" date="2004" name="Science">
        <title>The genome of the diatom Thalassiosira pseudonana: ecology, evolution, and metabolism.</title>
        <authorList>
            <person name="Armbrust E.V."/>
            <person name="Berges J.A."/>
            <person name="Bowler C."/>
            <person name="Green B.R."/>
            <person name="Martinez D."/>
            <person name="Putnam N.H."/>
            <person name="Zhou S."/>
            <person name="Allen A.E."/>
            <person name="Apt K.E."/>
            <person name="Bechner M."/>
            <person name="Brzezinski M.A."/>
            <person name="Chaal B.K."/>
            <person name="Chiovitti A."/>
            <person name="Davis A.K."/>
            <person name="Demarest M.S."/>
            <person name="Detter J.C."/>
            <person name="Glavina T."/>
            <person name="Goodstein D."/>
            <person name="Hadi M.Z."/>
            <person name="Hellsten U."/>
            <person name="Hildebrand M."/>
            <person name="Jenkins B.D."/>
            <person name="Jurka J."/>
            <person name="Kapitonov V.V."/>
            <person name="Kroger N."/>
            <person name="Lau W.W."/>
            <person name="Lane T.W."/>
            <person name="Larimer F.W."/>
            <person name="Lippmeier J.C."/>
            <person name="Lucas S."/>
            <person name="Medina M."/>
            <person name="Montsant A."/>
            <person name="Obornik M."/>
            <person name="Parker M.S."/>
            <person name="Palenik B."/>
            <person name="Pazour G.J."/>
            <person name="Richardson P.M."/>
            <person name="Rynearson T.A."/>
            <person name="Saito M.A."/>
            <person name="Schwartz D.C."/>
            <person name="Thamatrakoln K."/>
            <person name="Valentin K."/>
            <person name="Vardi A."/>
            <person name="Wilkerson F.P."/>
            <person name="Rokhsar D.S."/>
        </authorList>
    </citation>
    <scope>NUCLEOTIDE SEQUENCE [LARGE SCALE GENOMIC DNA]</scope>
    <source>
        <strain evidence="11 12">CCMP1335</strain>
    </source>
</reference>
<dbReference type="PaxDb" id="35128-Thaps25725"/>
<evidence type="ECO:0000256" key="2">
    <source>
        <dbReference type="ARBA" id="ARBA00022448"/>
    </source>
</evidence>
<evidence type="ECO:0000256" key="1">
    <source>
        <dbReference type="ARBA" id="ARBA00004167"/>
    </source>
</evidence>
<evidence type="ECO:0000256" key="7">
    <source>
        <dbReference type="ARBA" id="ARBA00023136"/>
    </source>
</evidence>
<feature type="transmembrane region" description="Helical" evidence="9">
    <location>
        <begin position="84"/>
        <end position="103"/>
    </location>
</feature>
<feature type="region of interest" description="Disordered" evidence="8">
    <location>
        <begin position="144"/>
        <end position="165"/>
    </location>
</feature>
<proteinExistence type="predicted"/>
<dbReference type="AlphaFoldDB" id="B8CFJ1"/>
<evidence type="ECO:0000256" key="10">
    <source>
        <dbReference type="SAM" id="SignalP"/>
    </source>
</evidence>
<accession>B8CFJ1</accession>
<evidence type="ECO:0000313" key="12">
    <source>
        <dbReference type="Proteomes" id="UP000001449"/>
    </source>
</evidence>
<organism evidence="11 12">
    <name type="scientific">Thalassiosira pseudonana</name>
    <name type="common">Marine diatom</name>
    <name type="synonym">Cyclotella nana</name>
    <dbReference type="NCBI Taxonomy" id="35128"/>
    <lineage>
        <taxon>Eukaryota</taxon>
        <taxon>Sar</taxon>
        <taxon>Stramenopiles</taxon>
        <taxon>Ochrophyta</taxon>
        <taxon>Bacillariophyta</taxon>
        <taxon>Coscinodiscophyceae</taxon>
        <taxon>Thalassiosirophycidae</taxon>
        <taxon>Thalassiosirales</taxon>
        <taxon>Thalassiosiraceae</taxon>
        <taxon>Thalassiosira</taxon>
    </lineage>
</organism>
<sequence>MNSPSSLLLLAALIISQYAQIISAFVSPSPRTIDTSPSRSFTPNHQTTSKWPSSHNPSPLDTQHHHPSPPHFRHHPKSTRLHSFFGLGPAELLIIAVAGLFVIGPSKLSSLSKDAGSIAGGAASGFKEELKELKNIPEEFQKGLEEGEINARSRKAKDMEVVDDE</sequence>
<dbReference type="Proteomes" id="UP000001449">
    <property type="component" value="Chromosome 22"/>
</dbReference>
<feature type="chain" id="PRO_5002866564" evidence="10">
    <location>
        <begin position="25"/>
        <end position="165"/>
    </location>
</feature>
<reference evidence="11 12" key="2">
    <citation type="journal article" date="2008" name="Nature">
        <title>The Phaeodactylum genome reveals the evolutionary history of diatom genomes.</title>
        <authorList>
            <person name="Bowler C."/>
            <person name="Allen A.E."/>
            <person name="Badger J.H."/>
            <person name="Grimwood J."/>
            <person name="Jabbari K."/>
            <person name="Kuo A."/>
            <person name="Maheswari U."/>
            <person name="Martens C."/>
            <person name="Maumus F."/>
            <person name="Otillar R.P."/>
            <person name="Rayko E."/>
            <person name="Salamov A."/>
            <person name="Vandepoele K."/>
            <person name="Beszteri B."/>
            <person name="Gruber A."/>
            <person name="Heijde M."/>
            <person name="Katinka M."/>
            <person name="Mock T."/>
            <person name="Valentin K."/>
            <person name="Verret F."/>
            <person name="Berges J.A."/>
            <person name="Brownlee C."/>
            <person name="Cadoret J.P."/>
            <person name="Chiovitti A."/>
            <person name="Choi C.J."/>
            <person name="Coesel S."/>
            <person name="De Martino A."/>
            <person name="Detter J.C."/>
            <person name="Durkin C."/>
            <person name="Falciatore A."/>
            <person name="Fournet J."/>
            <person name="Haruta M."/>
            <person name="Huysman M.J."/>
            <person name="Jenkins B.D."/>
            <person name="Jiroutova K."/>
            <person name="Jorgensen R.E."/>
            <person name="Joubert Y."/>
            <person name="Kaplan A."/>
            <person name="Kroger N."/>
            <person name="Kroth P.G."/>
            <person name="La Roche J."/>
            <person name="Lindquist E."/>
            <person name="Lommer M."/>
            <person name="Martin-Jezequel V."/>
            <person name="Lopez P.J."/>
            <person name="Lucas S."/>
            <person name="Mangogna M."/>
            <person name="McGinnis K."/>
            <person name="Medlin L.K."/>
            <person name="Montsant A."/>
            <person name="Oudot-Le Secq M.P."/>
            <person name="Napoli C."/>
            <person name="Obornik M."/>
            <person name="Parker M.S."/>
            <person name="Petit J.L."/>
            <person name="Porcel B.M."/>
            <person name="Poulsen N."/>
            <person name="Robison M."/>
            <person name="Rychlewski L."/>
            <person name="Rynearson T.A."/>
            <person name="Schmutz J."/>
            <person name="Shapiro H."/>
            <person name="Siaut M."/>
            <person name="Stanley M."/>
            <person name="Sussman M.R."/>
            <person name="Taylor A.R."/>
            <person name="Vardi A."/>
            <person name="von Dassow P."/>
            <person name="Vyverman W."/>
            <person name="Willis A."/>
            <person name="Wyrwicz L.S."/>
            <person name="Rokhsar D.S."/>
            <person name="Weissenbach J."/>
            <person name="Armbrust E.V."/>
            <person name="Green B.R."/>
            <person name="Van de Peer Y."/>
            <person name="Grigoriev I.V."/>
        </authorList>
    </citation>
    <scope>NUCLEOTIDE SEQUENCE [LARGE SCALE GENOMIC DNA]</scope>
    <source>
        <strain evidence="11 12">CCMP1335</strain>
    </source>
</reference>
<keyword evidence="2" id="KW-0813">Transport</keyword>
<protein>
    <submittedName>
        <fullName evidence="11">Uncharacterized protein</fullName>
    </submittedName>
</protein>
<dbReference type="InParanoid" id="B8CFJ1"/>
<dbReference type="EMBL" id="CM000653">
    <property type="protein sequence ID" value="EED87635.1"/>
    <property type="molecule type" value="Genomic_DNA"/>
</dbReference>
<dbReference type="InterPro" id="IPR003369">
    <property type="entry name" value="TatA/B/E"/>
</dbReference>
<name>B8CFJ1_THAPS</name>
<dbReference type="PANTHER" id="PTHR33162">
    <property type="entry name" value="SEC-INDEPENDENT PROTEIN TRANSLOCASE PROTEIN TATA, CHLOROPLASTIC"/>
    <property type="match status" value="1"/>
</dbReference>
<evidence type="ECO:0000256" key="3">
    <source>
        <dbReference type="ARBA" id="ARBA00022692"/>
    </source>
</evidence>
<keyword evidence="10" id="KW-0732">Signal</keyword>
<dbReference type="GO" id="GO:0016020">
    <property type="term" value="C:membrane"/>
    <property type="evidence" value="ECO:0007669"/>
    <property type="project" value="UniProtKB-SubCell"/>
</dbReference>
<keyword evidence="4" id="KW-0653">Protein transport</keyword>
<keyword evidence="3 9" id="KW-0812">Transmembrane</keyword>
<comment type="subcellular location">
    <subcellularLocation>
        <location evidence="1">Membrane</location>
        <topology evidence="1">Single-pass membrane protein</topology>
    </subcellularLocation>
</comment>
<evidence type="ECO:0000256" key="9">
    <source>
        <dbReference type="SAM" id="Phobius"/>
    </source>
</evidence>
<dbReference type="Gene3D" id="1.20.5.3310">
    <property type="match status" value="1"/>
</dbReference>